<evidence type="ECO:0000256" key="13">
    <source>
        <dbReference type="ARBA" id="ARBA00032593"/>
    </source>
</evidence>
<comment type="subcellular location">
    <subcellularLocation>
        <location evidence="1">Cytoplasm</location>
    </subcellularLocation>
</comment>
<gene>
    <name evidence="15" type="ORF">ACFQ39_08815</name>
</gene>
<evidence type="ECO:0000313" key="15">
    <source>
        <dbReference type="EMBL" id="MFD1315714.1"/>
    </source>
</evidence>
<dbReference type="Gene3D" id="2.30.30.90">
    <property type="match status" value="1"/>
</dbReference>
<keyword evidence="6" id="KW-0678">Repressor</keyword>
<dbReference type="Pfam" id="PF04023">
    <property type="entry name" value="FeoA"/>
    <property type="match status" value="1"/>
</dbReference>
<dbReference type="Pfam" id="PF01325">
    <property type="entry name" value="Fe_dep_repress"/>
    <property type="match status" value="1"/>
</dbReference>
<comment type="subunit">
    <text evidence="3">Homodimer.</text>
</comment>
<dbReference type="InterPro" id="IPR036388">
    <property type="entry name" value="WH-like_DNA-bd_sf"/>
</dbReference>
<proteinExistence type="inferred from homology"/>
<evidence type="ECO:0000256" key="7">
    <source>
        <dbReference type="ARBA" id="ARBA00023015"/>
    </source>
</evidence>
<dbReference type="SUPFAM" id="SSF47979">
    <property type="entry name" value="Iron-dependent repressor protein, dimerization domain"/>
    <property type="match status" value="1"/>
</dbReference>
<comment type="caution">
    <text evidence="15">The sequence shown here is derived from an EMBL/GenBank/DDBJ whole genome shotgun (WGS) entry which is preliminary data.</text>
</comment>
<evidence type="ECO:0000256" key="6">
    <source>
        <dbReference type="ARBA" id="ARBA00022491"/>
    </source>
</evidence>
<accession>A0ABW3Y246</accession>
<dbReference type="Gene3D" id="1.10.10.10">
    <property type="entry name" value="Winged helix-like DNA-binding domain superfamily/Winged helix DNA-binding domain"/>
    <property type="match status" value="1"/>
</dbReference>
<dbReference type="InterPro" id="IPR038157">
    <property type="entry name" value="FeoA_core_dom"/>
</dbReference>
<dbReference type="EMBL" id="JBHTMY010000003">
    <property type="protein sequence ID" value="MFD1315714.1"/>
    <property type="molecule type" value="Genomic_DNA"/>
</dbReference>
<dbReference type="SUPFAM" id="SSF46785">
    <property type="entry name" value="Winged helix' DNA-binding domain"/>
    <property type="match status" value="1"/>
</dbReference>
<evidence type="ECO:0000256" key="9">
    <source>
        <dbReference type="ARBA" id="ARBA00023159"/>
    </source>
</evidence>
<dbReference type="PANTHER" id="PTHR33238:SF11">
    <property type="entry name" value="TRANSCRIPTIONAL REGULATOR MNTR"/>
    <property type="match status" value="1"/>
</dbReference>
<keyword evidence="7" id="KW-0805">Transcription regulation</keyword>
<dbReference type="PROSITE" id="PS50944">
    <property type="entry name" value="HTH_DTXR"/>
    <property type="match status" value="1"/>
</dbReference>
<evidence type="ECO:0000256" key="5">
    <source>
        <dbReference type="ARBA" id="ARBA00022490"/>
    </source>
</evidence>
<evidence type="ECO:0000256" key="12">
    <source>
        <dbReference type="ARBA" id="ARBA00025185"/>
    </source>
</evidence>
<keyword evidence="8" id="KW-0238">DNA-binding</keyword>
<comment type="function">
    <text evidence="12">In the presence of manganese, represses expression of mntH and mntS. Up-regulates expression of mntP.</text>
</comment>
<reference evidence="16" key="1">
    <citation type="journal article" date="2019" name="Int. J. Syst. Evol. Microbiol.">
        <title>The Global Catalogue of Microorganisms (GCM) 10K type strain sequencing project: providing services to taxonomists for standard genome sequencing and annotation.</title>
        <authorList>
            <consortium name="The Broad Institute Genomics Platform"/>
            <consortium name="The Broad Institute Genome Sequencing Center for Infectious Disease"/>
            <person name="Wu L."/>
            <person name="Ma J."/>
        </authorList>
    </citation>
    <scope>NUCLEOTIDE SEQUENCE [LARGE SCALE GENOMIC DNA]</scope>
    <source>
        <strain evidence="16">CCUG 61485</strain>
    </source>
</reference>
<keyword evidence="16" id="KW-1185">Reference proteome</keyword>
<organism evidence="15 16">
    <name type="scientific">Namhaeicola litoreus</name>
    <dbReference type="NCBI Taxonomy" id="1052145"/>
    <lineage>
        <taxon>Bacteria</taxon>
        <taxon>Pseudomonadati</taxon>
        <taxon>Bacteroidota</taxon>
        <taxon>Flavobacteriia</taxon>
        <taxon>Flavobacteriales</taxon>
        <taxon>Flavobacteriaceae</taxon>
        <taxon>Namhaeicola</taxon>
    </lineage>
</organism>
<sequence length="220" mass="25082">MASFTEENYLKAIFKLADQNSEVSISDLSIFLKVSKPTVNSMVKNLQKNGWLNYEKYKPLSLTKKGEKLAGLVVRKHRLTEMFLVEKMGFSWEEVHEIAEQVEHIQSPLFFDRMDELLGFPSADPHGSPIPDKEGVIEYHPLRRLKDASIGEILRFAGLTNSSIDFLKYLNGKNIELGIEIRVLKTEPYDGSMTVKIGEKQKEVLSSKVCEQLLVKSFDE</sequence>
<keyword evidence="11" id="KW-0464">Manganese</keyword>
<evidence type="ECO:0000256" key="4">
    <source>
        <dbReference type="ARBA" id="ARBA00022386"/>
    </source>
</evidence>
<evidence type="ECO:0000259" key="14">
    <source>
        <dbReference type="PROSITE" id="PS50944"/>
    </source>
</evidence>
<feature type="domain" description="HTH dtxR-type" evidence="14">
    <location>
        <begin position="1"/>
        <end position="63"/>
    </location>
</feature>
<dbReference type="Gene3D" id="1.10.60.10">
    <property type="entry name" value="Iron dependent repressor, metal binding and dimerisation domain"/>
    <property type="match status" value="1"/>
</dbReference>
<evidence type="ECO:0000256" key="11">
    <source>
        <dbReference type="ARBA" id="ARBA00023211"/>
    </source>
</evidence>
<comment type="similarity">
    <text evidence="2">Belongs to the DtxR/MntR family.</text>
</comment>
<dbReference type="InterPro" id="IPR007167">
    <property type="entry name" value="Fe-transptr_FeoA-like"/>
</dbReference>
<name>A0ABW3Y246_9FLAO</name>
<evidence type="ECO:0000313" key="16">
    <source>
        <dbReference type="Proteomes" id="UP001597201"/>
    </source>
</evidence>
<dbReference type="PANTHER" id="PTHR33238">
    <property type="entry name" value="IRON (METAL) DEPENDENT REPRESSOR, DTXR FAMILY"/>
    <property type="match status" value="1"/>
</dbReference>
<dbReference type="InterPro" id="IPR036421">
    <property type="entry name" value="Fe_dep_repressor_sf"/>
</dbReference>
<evidence type="ECO:0000256" key="8">
    <source>
        <dbReference type="ARBA" id="ARBA00023125"/>
    </source>
</evidence>
<dbReference type="InterPro" id="IPR050536">
    <property type="entry name" value="DtxR_MntR_Metal-Reg"/>
</dbReference>
<evidence type="ECO:0000256" key="3">
    <source>
        <dbReference type="ARBA" id="ARBA00011738"/>
    </source>
</evidence>
<dbReference type="Pfam" id="PF02742">
    <property type="entry name" value="Fe_dep_repr_C"/>
    <property type="match status" value="1"/>
</dbReference>
<keyword evidence="5" id="KW-0963">Cytoplasm</keyword>
<evidence type="ECO:0000256" key="10">
    <source>
        <dbReference type="ARBA" id="ARBA00023163"/>
    </source>
</evidence>
<dbReference type="Proteomes" id="UP001597201">
    <property type="component" value="Unassembled WGS sequence"/>
</dbReference>
<keyword evidence="9" id="KW-0010">Activator</keyword>
<protein>
    <recommendedName>
        <fullName evidence="4">Transcriptional regulator MntR</fullName>
    </recommendedName>
    <alternativeName>
        <fullName evidence="13">Manganese transport regulator</fullName>
    </alternativeName>
</protein>
<dbReference type="InterPro" id="IPR022689">
    <property type="entry name" value="Iron_dep_repressor"/>
</dbReference>
<dbReference type="RefSeq" id="WP_377178149.1">
    <property type="nucleotide sequence ID" value="NZ_JBHTMY010000003.1"/>
</dbReference>
<dbReference type="SMART" id="SM00529">
    <property type="entry name" value="HTH_DTXR"/>
    <property type="match status" value="1"/>
</dbReference>
<keyword evidence="10" id="KW-0804">Transcription</keyword>
<dbReference type="InterPro" id="IPR036390">
    <property type="entry name" value="WH_DNA-bd_sf"/>
</dbReference>
<evidence type="ECO:0000256" key="2">
    <source>
        <dbReference type="ARBA" id="ARBA00007871"/>
    </source>
</evidence>
<dbReference type="InterPro" id="IPR022687">
    <property type="entry name" value="HTH_DTXR"/>
</dbReference>
<dbReference type="InterPro" id="IPR001367">
    <property type="entry name" value="Fe_dep_repressor"/>
</dbReference>
<evidence type="ECO:0000256" key="1">
    <source>
        <dbReference type="ARBA" id="ARBA00004496"/>
    </source>
</evidence>